<dbReference type="GeneID" id="5894195"/>
<dbReference type="AlphaFoldDB" id="A9V886"/>
<evidence type="ECO:0000313" key="3">
    <source>
        <dbReference type="EMBL" id="EDQ86226.1"/>
    </source>
</evidence>
<keyword evidence="4" id="KW-1185">Reference proteome</keyword>
<feature type="transmembrane region" description="Helical" evidence="2">
    <location>
        <begin position="864"/>
        <end position="884"/>
    </location>
</feature>
<keyword evidence="2" id="KW-1133">Transmembrane helix</keyword>
<feature type="region of interest" description="Disordered" evidence="1">
    <location>
        <begin position="41"/>
        <end position="63"/>
    </location>
</feature>
<protein>
    <submittedName>
        <fullName evidence="3">Uncharacterized protein</fullName>
    </submittedName>
</protein>
<dbReference type="KEGG" id="mbr:MONBRDRAFT_28461"/>
<dbReference type="EMBL" id="CH991567">
    <property type="protein sequence ID" value="EDQ86226.1"/>
    <property type="molecule type" value="Genomic_DNA"/>
</dbReference>
<sequence length="977" mass="106254">MYAQVCEVVGCATVSTNSNLVAADKHCRPSDHRQARRARWRLHEDRKDESLGTRTQRPSGGGCVQTATLKIEKGKEERKEGKHGAERAKGLLEDGLGRMVSGLHGPVKARVATQQQPSVRPVVPDRPTPPTPIQDDEASAGQAETNASSTGPNVAASTGSKKAVARGKEAGGKEAGEGWGRHWPTWLAVDPTAAFLGFSLLFTTEAPAAGYLDMDIDYSGLSSVVLLPEVVPVVAYYDAHLAAWLTVPGQTANLATKIITFDLNVSRQYALFSTPFIPEPPTTTTITPTTTTNPTDAVDLASLVGPISDNATSAISAIGGGTLSNDALVHLEALLNNLLDSVPSNGTLNVATDGLFIQAMRRDAAAVGNLLADASQANGTAGPSAQLPTDMGTTLAELGVAGDVNFVLAAFYGTDANTSNTIEVSLRQSTGPGTGEALTIRDLPSNIQLVFYVTLDSATLNETACRFWNTSKPVGNCDPAQAGCLGAWDDTGITLETLERIDNTSNLYRVVVSTNHMTAFSVGIDFTIEAPDVSLSNFDPTNAIYIWILWASFYAFCAFIYLVSFLERRAYDHYRAAVDLGLAEESAPPKSDALLDVELAEKPFLVGCTHRFFHMFKVKHQWVSLLWPSTRRVYPKRHIKVTAFMATISMAFGMMAIFNYTESQNPGEHTNTWRITINNKNTYLPLEGFYSFFITLPFMLALSMCLSKYSTYLDILRRARPERYRNHAYLQKKMQPYVAMRKKQGQVAAAPNPQVMATSTDTTISVLNSWTTIEEEGYRNEEDSVQAEPAAVQTSAVAINMPQSEPGSGSTPSVMLQYLDVDGLDGSRVESITAPDSAPSAADKDARTDAQVELLDRDMRRYRWYSYALANTLMLAGMALALIFMGSTSQALQERYLVGVSEFLICTAIITAPIVFLIVAMHQQYRAQRQRAGMTDQQWAAHVAAITAVAMAVTMTADMIRREITRALKENLNFSFL</sequence>
<dbReference type="Gene3D" id="2.60.220.50">
    <property type="match status" value="1"/>
</dbReference>
<proteinExistence type="predicted"/>
<feature type="compositionally biased region" description="Basic and acidic residues" evidence="1">
    <location>
        <begin position="41"/>
        <end position="51"/>
    </location>
</feature>
<feature type="compositionally biased region" description="Low complexity" evidence="1">
    <location>
        <begin position="113"/>
        <end position="122"/>
    </location>
</feature>
<feature type="region of interest" description="Disordered" evidence="1">
    <location>
        <begin position="110"/>
        <end position="177"/>
    </location>
</feature>
<feature type="compositionally biased region" description="Polar residues" evidence="1">
    <location>
        <begin position="142"/>
        <end position="160"/>
    </location>
</feature>
<organism evidence="3 4">
    <name type="scientific">Monosiga brevicollis</name>
    <name type="common">Choanoflagellate</name>
    <dbReference type="NCBI Taxonomy" id="81824"/>
    <lineage>
        <taxon>Eukaryota</taxon>
        <taxon>Choanoflagellata</taxon>
        <taxon>Craspedida</taxon>
        <taxon>Salpingoecidae</taxon>
        <taxon>Monosiga</taxon>
    </lineage>
</organism>
<keyword evidence="2" id="KW-0472">Membrane</keyword>
<keyword evidence="2" id="KW-0812">Transmembrane</keyword>
<feature type="compositionally biased region" description="Basic and acidic residues" evidence="1">
    <location>
        <begin position="166"/>
        <end position="177"/>
    </location>
</feature>
<gene>
    <name evidence="3" type="ORF">MONBRDRAFT_28461</name>
</gene>
<dbReference type="InterPro" id="IPR046338">
    <property type="entry name" value="GAIN_dom_sf"/>
</dbReference>
<feature type="transmembrane region" description="Helical" evidence="2">
    <location>
        <begin position="544"/>
        <end position="566"/>
    </location>
</feature>
<feature type="transmembrane region" description="Helical" evidence="2">
    <location>
        <begin position="689"/>
        <end position="710"/>
    </location>
</feature>
<evidence type="ECO:0000313" key="4">
    <source>
        <dbReference type="Proteomes" id="UP000001357"/>
    </source>
</evidence>
<dbReference type="InParanoid" id="A9V886"/>
<evidence type="ECO:0000256" key="2">
    <source>
        <dbReference type="SAM" id="Phobius"/>
    </source>
</evidence>
<evidence type="ECO:0000256" key="1">
    <source>
        <dbReference type="SAM" id="MobiDB-lite"/>
    </source>
</evidence>
<dbReference type="eggNOG" id="ENOG502T29J">
    <property type="taxonomic scope" value="Eukaryota"/>
</dbReference>
<feature type="transmembrane region" description="Helical" evidence="2">
    <location>
        <begin position="896"/>
        <end position="919"/>
    </location>
</feature>
<dbReference type="Proteomes" id="UP000001357">
    <property type="component" value="Unassembled WGS sequence"/>
</dbReference>
<feature type="transmembrane region" description="Helical" evidence="2">
    <location>
        <begin position="939"/>
        <end position="960"/>
    </location>
</feature>
<accession>A9V886</accession>
<feature type="transmembrane region" description="Helical" evidence="2">
    <location>
        <begin position="641"/>
        <end position="660"/>
    </location>
</feature>
<name>A9V886_MONBE</name>
<dbReference type="RefSeq" id="XP_001748896.1">
    <property type="nucleotide sequence ID" value="XM_001748844.1"/>
</dbReference>
<reference evidence="3 4" key="1">
    <citation type="journal article" date="2008" name="Nature">
        <title>The genome of the choanoflagellate Monosiga brevicollis and the origin of metazoans.</title>
        <authorList>
            <consortium name="JGI Sequencing"/>
            <person name="King N."/>
            <person name="Westbrook M.J."/>
            <person name="Young S.L."/>
            <person name="Kuo A."/>
            <person name="Abedin M."/>
            <person name="Chapman J."/>
            <person name="Fairclough S."/>
            <person name="Hellsten U."/>
            <person name="Isogai Y."/>
            <person name="Letunic I."/>
            <person name="Marr M."/>
            <person name="Pincus D."/>
            <person name="Putnam N."/>
            <person name="Rokas A."/>
            <person name="Wright K.J."/>
            <person name="Zuzow R."/>
            <person name="Dirks W."/>
            <person name="Good M."/>
            <person name="Goodstein D."/>
            <person name="Lemons D."/>
            <person name="Li W."/>
            <person name="Lyons J.B."/>
            <person name="Morris A."/>
            <person name="Nichols S."/>
            <person name="Richter D.J."/>
            <person name="Salamov A."/>
            <person name="Bork P."/>
            <person name="Lim W.A."/>
            <person name="Manning G."/>
            <person name="Miller W.T."/>
            <person name="McGinnis W."/>
            <person name="Shapiro H."/>
            <person name="Tjian R."/>
            <person name="Grigoriev I.V."/>
            <person name="Rokhsar D."/>
        </authorList>
    </citation>
    <scope>NUCLEOTIDE SEQUENCE [LARGE SCALE GENOMIC DNA]</scope>
    <source>
        <strain evidence="4">MX1 / ATCC 50154</strain>
    </source>
</reference>